<organism evidence="2 3">
    <name type="scientific">Mycetocola manganoxydans</name>
    <dbReference type="NCBI Taxonomy" id="699879"/>
    <lineage>
        <taxon>Bacteria</taxon>
        <taxon>Bacillati</taxon>
        <taxon>Actinomycetota</taxon>
        <taxon>Actinomycetes</taxon>
        <taxon>Micrococcales</taxon>
        <taxon>Microbacteriaceae</taxon>
        <taxon>Mycetocola</taxon>
    </lineage>
</organism>
<name>A0A3L6ZWU7_9MICO</name>
<evidence type="ECO:0000313" key="2">
    <source>
        <dbReference type="EMBL" id="RLP72377.1"/>
    </source>
</evidence>
<dbReference type="Proteomes" id="UP000270299">
    <property type="component" value="Unassembled WGS sequence"/>
</dbReference>
<dbReference type="AlphaFoldDB" id="A0A3L6ZWU7"/>
<evidence type="ECO:0000256" key="1">
    <source>
        <dbReference type="SAM" id="MobiDB-lite"/>
    </source>
</evidence>
<gene>
    <name evidence="2" type="ORF">D9V29_04275</name>
</gene>
<dbReference type="EMBL" id="RCUV01000005">
    <property type="protein sequence ID" value="RLP72377.1"/>
    <property type="molecule type" value="Genomic_DNA"/>
</dbReference>
<sequence length="109" mass="11450">MRRLFYSSGSFLTGDLVGDAVLQYARALAGTGDADIVSVPARTDDGLNGLAHILVGPASQIFTMPAPSNGDEPFDREIVDALNAKSHALQPSRPEAEAPRTDAVDLDLA</sequence>
<feature type="region of interest" description="Disordered" evidence="1">
    <location>
        <begin position="86"/>
        <end position="109"/>
    </location>
</feature>
<accession>A0A3L6ZWU7</accession>
<dbReference type="OrthoDB" id="5119511at2"/>
<feature type="compositionally biased region" description="Basic and acidic residues" evidence="1">
    <location>
        <begin position="94"/>
        <end position="103"/>
    </location>
</feature>
<dbReference type="RefSeq" id="WP_121672098.1">
    <property type="nucleotide sequence ID" value="NZ_BMXM01000001.1"/>
</dbReference>
<proteinExistence type="predicted"/>
<keyword evidence="3" id="KW-1185">Reference proteome</keyword>
<comment type="caution">
    <text evidence="2">The sequence shown here is derived from an EMBL/GenBank/DDBJ whole genome shotgun (WGS) entry which is preliminary data.</text>
</comment>
<reference evidence="2 3" key="1">
    <citation type="submission" date="2018-10" db="EMBL/GenBank/DDBJ databases">
        <authorList>
            <person name="Li J."/>
        </authorList>
    </citation>
    <scope>NUCLEOTIDE SEQUENCE [LARGE SCALE GENOMIC DNA]</scope>
    <source>
        <strain evidence="2 3">CCTCC AB209002</strain>
    </source>
</reference>
<evidence type="ECO:0000313" key="3">
    <source>
        <dbReference type="Proteomes" id="UP000270299"/>
    </source>
</evidence>
<protein>
    <submittedName>
        <fullName evidence="2">Uncharacterized protein</fullName>
    </submittedName>
</protein>